<reference evidence="1" key="1">
    <citation type="submission" date="2014-11" db="EMBL/GenBank/DDBJ databases">
        <authorList>
            <person name="Zhu J."/>
            <person name="Qi W."/>
            <person name="Song R."/>
        </authorList>
    </citation>
    <scope>NUCLEOTIDE SEQUENCE</scope>
</reference>
<dbReference type="Gene3D" id="1.25.10.10">
    <property type="entry name" value="Leucine-rich Repeat Variant"/>
    <property type="match status" value="1"/>
</dbReference>
<accession>A0A1B1TBM1</accession>
<proteinExistence type="predicted"/>
<dbReference type="SUPFAM" id="SSF48371">
    <property type="entry name" value="ARM repeat"/>
    <property type="match status" value="1"/>
</dbReference>
<protein>
    <recommendedName>
        <fullName evidence="2">HEAT repeat domain-containing protein</fullName>
    </recommendedName>
</protein>
<name>A0A1B1TBM1_9ARCH</name>
<dbReference type="InterPro" id="IPR016024">
    <property type="entry name" value="ARM-type_fold"/>
</dbReference>
<dbReference type="Pfam" id="PF13646">
    <property type="entry name" value="HEAT_2"/>
    <property type="match status" value="1"/>
</dbReference>
<reference evidence="1" key="2">
    <citation type="journal article" date="2015" name="ISME J.">
        <title>A new class of marine Euryarchaeota group II from the Mediterranean deep chlorophyll maximum.</title>
        <authorList>
            <person name="Martin-Cuadrado A.B."/>
            <person name="Garcia-Heredia I."/>
            <person name="Molto A.G."/>
            <person name="Lopez-Ubeda R."/>
            <person name="Kimes N."/>
            <person name="Lopez-Garcia P."/>
            <person name="Moreira D."/>
            <person name="Rodriguez-Valera F."/>
        </authorList>
    </citation>
    <scope>NUCLEOTIDE SEQUENCE</scope>
</reference>
<dbReference type="AlphaFoldDB" id="A0A1B1TBM1"/>
<dbReference type="EMBL" id="KP211848">
    <property type="protein sequence ID" value="ANV79682.1"/>
    <property type="molecule type" value="Genomic_DNA"/>
</dbReference>
<evidence type="ECO:0008006" key="2">
    <source>
        <dbReference type="Google" id="ProtNLM"/>
    </source>
</evidence>
<evidence type="ECO:0000313" key="1">
    <source>
        <dbReference type="EMBL" id="ANV79682.1"/>
    </source>
</evidence>
<sequence>MASGSYVLKATIRQLNNKDVRLRRRAVRKLFELDDPTAIDAFIPLLKDPDEWFRGKALMAIQRWASMKDLDLAEELSDSEKSEERILACRIAPKVGKSSERILKKMLDDEDNLVKQNAWKNILNLNDDYVEEAIKNVDVGIRVLAVEKLQLMSEIDNDFMKKIFDDESSRIRKKAINLLKSKPELYSSGEFDKVIVKIAENDSNIQIDALIMLIESGQRNELFSQKIPLWLENDDPKMIKLIVESIESKDWREIDWLINIIMSSSNDKLISRILRRKKSIEADKYRKEILLDGDRNAIVRSRIIEDLFGKKQDEEITKIIQDLENNQNESISETAKMYRKSIS</sequence>
<organism evidence="1">
    <name type="scientific">uncultured Poseidoniia archaeon</name>
    <dbReference type="NCBI Taxonomy" id="1697135"/>
    <lineage>
        <taxon>Archaea</taxon>
        <taxon>Methanobacteriati</taxon>
        <taxon>Thermoplasmatota</taxon>
        <taxon>Candidatus Poseidoniia</taxon>
        <taxon>environmental samples</taxon>
    </lineage>
</organism>
<dbReference type="InterPro" id="IPR011989">
    <property type="entry name" value="ARM-like"/>
</dbReference>